<keyword evidence="6" id="KW-0677">Repeat</keyword>
<name>A0A5K0WT14_9MAGN</name>
<reference evidence="15" key="1">
    <citation type="submission" date="2019-09" db="EMBL/GenBank/DDBJ databases">
        <authorList>
            <person name="Zhang L."/>
        </authorList>
    </citation>
    <scope>NUCLEOTIDE SEQUENCE</scope>
</reference>
<comment type="subcellular location">
    <subcellularLocation>
        <location evidence="1">Cell membrane</location>
        <topology evidence="1">Lipid-anchor</topology>
        <topology evidence="1">GPI-anchor</topology>
    </subcellularLocation>
</comment>
<keyword evidence="4" id="KW-0336">GPI-anchor</keyword>
<evidence type="ECO:0000256" key="8">
    <source>
        <dbReference type="ARBA" id="ARBA00023136"/>
    </source>
</evidence>
<dbReference type="EMBL" id="LR721775">
    <property type="protein sequence ID" value="VVV56349.1"/>
    <property type="molecule type" value="Genomic_DNA"/>
</dbReference>
<feature type="compositionally biased region" description="Low complexity" evidence="12">
    <location>
        <begin position="346"/>
        <end position="365"/>
    </location>
</feature>
<evidence type="ECO:0000259" key="14">
    <source>
        <dbReference type="PROSITE" id="PS50213"/>
    </source>
</evidence>
<dbReference type="PANTHER" id="PTHR32382">
    <property type="entry name" value="FASCICLIN-LIKE ARABINOGALACTAN PROTEIN"/>
    <property type="match status" value="1"/>
</dbReference>
<dbReference type="InterPro" id="IPR033254">
    <property type="entry name" value="Plant_FLA"/>
</dbReference>
<evidence type="ECO:0000256" key="6">
    <source>
        <dbReference type="ARBA" id="ARBA00022737"/>
    </source>
</evidence>
<dbReference type="Gramene" id="NC10G0143530.1">
    <property type="protein sequence ID" value="NC10G0143530.1:cds"/>
    <property type="gene ID" value="NC10G0143530"/>
</dbReference>
<evidence type="ECO:0000256" key="13">
    <source>
        <dbReference type="SAM" id="SignalP"/>
    </source>
</evidence>
<dbReference type="FunFam" id="2.30.180.10:FF:000010">
    <property type="entry name" value="Fasciclin-like arabinogalactan protein 2"/>
    <property type="match status" value="1"/>
</dbReference>
<evidence type="ECO:0000256" key="1">
    <source>
        <dbReference type="ARBA" id="ARBA00004609"/>
    </source>
</evidence>
<dbReference type="InterPro" id="IPR000782">
    <property type="entry name" value="FAS1_domain"/>
</dbReference>
<dbReference type="GO" id="GO:0005886">
    <property type="term" value="C:plasma membrane"/>
    <property type="evidence" value="ECO:0007669"/>
    <property type="project" value="UniProtKB-SubCell"/>
</dbReference>
<evidence type="ECO:0000256" key="9">
    <source>
        <dbReference type="ARBA" id="ARBA00023180"/>
    </source>
</evidence>
<feature type="compositionally biased region" description="Pro residues" evidence="12">
    <location>
        <begin position="333"/>
        <end position="345"/>
    </location>
</feature>
<sequence>MACRLSLMIVLVAAAVAAVAGHNITEMLASSPEYSLYNDALTRTKLADEINSRTTITVLVLPNAVMSSLLAKNPLPVVKNVLSLLVLLDYYDEKKLHDISKGTTLSTTVYQTTGQPEGNLGFVNITDLRGGKVGFGSAAPGSPLDSTFTKSVKQIPYNISVLEVSAPIIAPGVLSAPAPSAADLNITTLLVKAGCKMFADMLASTGVLKTYQSAAAKGLTLFAPSDDAFKGAGVPDFSKLTSAELVSLLEYHAVAEYKPIGSLKTTSGNITTLATSGAGKYGLTVSSAGDAVTLSTGVDSSRISGTVVDDTPLVIFTVDKILLPVELFAATPAPAPSPSSAPSPSPASASAPAPESASAPASVASPPAPPAGPAEAPAASSPEISSNGTSANASSSPLAHAVPRLVLAGSILSALASLL</sequence>
<evidence type="ECO:0000256" key="3">
    <source>
        <dbReference type="ARBA" id="ARBA00022475"/>
    </source>
</evidence>
<evidence type="ECO:0000313" key="15">
    <source>
        <dbReference type="EMBL" id="VVV56349.1"/>
    </source>
</evidence>
<comment type="similarity">
    <text evidence="2">Belongs to the fasciclin-like AGP family.</text>
</comment>
<dbReference type="SUPFAM" id="SSF82153">
    <property type="entry name" value="FAS1 domain"/>
    <property type="match status" value="2"/>
</dbReference>
<comment type="function">
    <text evidence="11">May be a cell surface adhesion protein.</text>
</comment>
<dbReference type="AlphaFoldDB" id="A0A5K0WT14"/>
<protein>
    <recommendedName>
        <fullName evidence="14">FAS1 domain-containing protein</fullName>
    </recommendedName>
</protein>
<evidence type="ECO:0000256" key="2">
    <source>
        <dbReference type="ARBA" id="ARBA00007843"/>
    </source>
</evidence>
<feature type="signal peptide" evidence="13">
    <location>
        <begin position="1"/>
        <end position="21"/>
    </location>
</feature>
<keyword evidence="8" id="KW-0472">Membrane</keyword>
<dbReference type="InterPro" id="IPR036378">
    <property type="entry name" value="FAS1_dom_sf"/>
</dbReference>
<proteinExistence type="inferred from homology"/>
<evidence type="ECO:0000256" key="12">
    <source>
        <dbReference type="SAM" id="MobiDB-lite"/>
    </source>
</evidence>
<dbReference type="PANTHER" id="PTHR32382:SF5">
    <property type="entry name" value="FASCICLIN-LIKE ARABINOGALACTAN PROTEIN 8"/>
    <property type="match status" value="1"/>
</dbReference>
<keyword evidence="5 13" id="KW-0732">Signal</keyword>
<dbReference type="GO" id="GO:0098552">
    <property type="term" value="C:side of membrane"/>
    <property type="evidence" value="ECO:0007669"/>
    <property type="project" value="UniProtKB-KW"/>
</dbReference>
<evidence type="ECO:0000256" key="11">
    <source>
        <dbReference type="ARBA" id="ARBA00024686"/>
    </source>
</evidence>
<feature type="domain" description="FAS1" evidence="14">
    <location>
        <begin position="182"/>
        <end position="322"/>
    </location>
</feature>
<dbReference type="SMART" id="SM00554">
    <property type="entry name" value="FAS1"/>
    <property type="match status" value="1"/>
</dbReference>
<dbReference type="OrthoDB" id="286301at2759"/>
<dbReference type="Pfam" id="PF02469">
    <property type="entry name" value="Fasciclin"/>
    <property type="match status" value="1"/>
</dbReference>
<evidence type="ECO:0000256" key="10">
    <source>
        <dbReference type="ARBA" id="ARBA00023288"/>
    </source>
</evidence>
<evidence type="ECO:0000256" key="7">
    <source>
        <dbReference type="ARBA" id="ARBA00022974"/>
    </source>
</evidence>
<feature type="compositionally biased region" description="Low complexity" evidence="12">
    <location>
        <begin position="373"/>
        <end position="396"/>
    </location>
</feature>
<keyword evidence="10" id="KW-0449">Lipoprotein</keyword>
<dbReference type="OMA" id="YYDPTKL"/>
<evidence type="ECO:0000256" key="4">
    <source>
        <dbReference type="ARBA" id="ARBA00022622"/>
    </source>
</evidence>
<accession>A0A5K0WT14</accession>
<dbReference type="PROSITE" id="PS50213">
    <property type="entry name" value="FAS1"/>
    <property type="match status" value="1"/>
</dbReference>
<keyword evidence="9" id="KW-0325">Glycoprotein</keyword>
<dbReference type="FunFam" id="2.30.180.10:FF:000008">
    <property type="entry name" value="Fasciclin-like arabinogalactan protein 10"/>
    <property type="match status" value="1"/>
</dbReference>
<feature type="region of interest" description="Disordered" evidence="12">
    <location>
        <begin position="333"/>
        <end position="396"/>
    </location>
</feature>
<keyword evidence="3" id="KW-1003">Cell membrane</keyword>
<evidence type="ECO:0000256" key="5">
    <source>
        <dbReference type="ARBA" id="ARBA00022729"/>
    </source>
</evidence>
<dbReference type="Gene3D" id="2.30.180.10">
    <property type="entry name" value="FAS1 domain"/>
    <property type="match status" value="2"/>
</dbReference>
<feature type="chain" id="PRO_5023817523" description="FAS1 domain-containing protein" evidence="13">
    <location>
        <begin position="22"/>
        <end position="419"/>
    </location>
</feature>
<keyword evidence="7" id="KW-0654">Proteoglycan</keyword>
<gene>
    <name evidence="15" type="ORF">NYM_LOCUS4443</name>
</gene>
<organism evidence="15">
    <name type="scientific">Nymphaea colorata</name>
    <name type="common">pocket water lily</name>
    <dbReference type="NCBI Taxonomy" id="210225"/>
    <lineage>
        <taxon>Eukaryota</taxon>
        <taxon>Viridiplantae</taxon>
        <taxon>Streptophyta</taxon>
        <taxon>Embryophyta</taxon>
        <taxon>Tracheophyta</taxon>
        <taxon>Spermatophyta</taxon>
        <taxon>Magnoliopsida</taxon>
        <taxon>Nymphaeales</taxon>
        <taxon>Nymphaeaceae</taxon>
        <taxon>Nymphaea</taxon>
    </lineage>
</organism>